<sequence length="216" mass="24172">MRDIYHAESNFLRRSSSWQLAVWARGRKLAAVWYVSDVGQADDDIDLPRPVTTHKSRLPAADCALCPAPATPTPQLTSRPQRCPSSAPQQPTQPQPRRRARPTPDSAPPSKPSVTRFAEGVRRPASVVMRGCFSARLHRDDESLAPGGTRGWRLGYVHGARRLCAAIYRRRRLWTTPVMYRYIARPVARTLTGLPCARGSARRSHRVATRAPYLAE</sequence>
<organism evidence="2 3">
    <name type="scientific">Trichodelitschia bisporula</name>
    <dbReference type="NCBI Taxonomy" id="703511"/>
    <lineage>
        <taxon>Eukaryota</taxon>
        <taxon>Fungi</taxon>
        <taxon>Dikarya</taxon>
        <taxon>Ascomycota</taxon>
        <taxon>Pezizomycotina</taxon>
        <taxon>Dothideomycetes</taxon>
        <taxon>Dothideomycetes incertae sedis</taxon>
        <taxon>Phaeotrichales</taxon>
        <taxon>Phaeotrichaceae</taxon>
        <taxon>Trichodelitschia</taxon>
    </lineage>
</organism>
<evidence type="ECO:0000313" key="2">
    <source>
        <dbReference type="EMBL" id="KAF2401537.1"/>
    </source>
</evidence>
<name>A0A6G1I0D4_9PEZI</name>
<proteinExistence type="predicted"/>
<reference evidence="2" key="1">
    <citation type="journal article" date="2020" name="Stud. Mycol.">
        <title>101 Dothideomycetes genomes: a test case for predicting lifestyles and emergence of pathogens.</title>
        <authorList>
            <person name="Haridas S."/>
            <person name="Albert R."/>
            <person name="Binder M."/>
            <person name="Bloem J."/>
            <person name="Labutti K."/>
            <person name="Salamov A."/>
            <person name="Andreopoulos B."/>
            <person name="Baker S."/>
            <person name="Barry K."/>
            <person name="Bills G."/>
            <person name="Bluhm B."/>
            <person name="Cannon C."/>
            <person name="Castanera R."/>
            <person name="Culley D."/>
            <person name="Daum C."/>
            <person name="Ezra D."/>
            <person name="Gonzalez J."/>
            <person name="Henrissat B."/>
            <person name="Kuo A."/>
            <person name="Liang C."/>
            <person name="Lipzen A."/>
            <person name="Lutzoni F."/>
            <person name="Magnuson J."/>
            <person name="Mondo S."/>
            <person name="Nolan M."/>
            <person name="Ohm R."/>
            <person name="Pangilinan J."/>
            <person name="Park H.-J."/>
            <person name="Ramirez L."/>
            <person name="Alfaro M."/>
            <person name="Sun H."/>
            <person name="Tritt A."/>
            <person name="Yoshinaga Y."/>
            <person name="Zwiers L.-H."/>
            <person name="Turgeon B."/>
            <person name="Goodwin S."/>
            <person name="Spatafora J."/>
            <person name="Crous P."/>
            <person name="Grigoriev I."/>
        </authorList>
    </citation>
    <scope>NUCLEOTIDE SEQUENCE</scope>
    <source>
        <strain evidence="2">CBS 262.69</strain>
    </source>
</reference>
<accession>A0A6G1I0D4</accession>
<gene>
    <name evidence="2" type="ORF">EJ06DRAFT_395494</name>
</gene>
<dbReference type="EMBL" id="ML996693">
    <property type="protein sequence ID" value="KAF2401537.1"/>
    <property type="molecule type" value="Genomic_DNA"/>
</dbReference>
<feature type="region of interest" description="Disordered" evidence="1">
    <location>
        <begin position="69"/>
        <end position="120"/>
    </location>
</feature>
<evidence type="ECO:0000256" key="1">
    <source>
        <dbReference type="SAM" id="MobiDB-lite"/>
    </source>
</evidence>
<dbReference type="Proteomes" id="UP000799640">
    <property type="component" value="Unassembled WGS sequence"/>
</dbReference>
<dbReference type="AlphaFoldDB" id="A0A6G1I0D4"/>
<keyword evidence="3" id="KW-1185">Reference proteome</keyword>
<evidence type="ECO:0000313" key="3">
    <source>
        <dbReference type="Proteomes" id="UP000799640"/>
    </source>
</evidence>
<protein>
    <submittedName>
        <fullName evidence="2">Uncharacterized protein</fullName>
    </submittedName>
</protein>